<dbReference type="EMBL" id="CAUOFW020005002">
    <property type="protein sequence ID" value="CAK9168086.1"/>
    <property type="molecule type" value="Genomic_DNA"/>
</dbReference>
<feature type="compositionally biased region" description="Acidic residues" evidence="1">
    <location>
        <begin position="9"/>
        <end position="25"/>
    </location>
</feature>
<keyword evidence="3" id="KW-1185">Reference proteome</keyword>
<feature type="region of interest" description="Disordered" evidence="1">
    <location>
        <begin position="1"/>
        <end position="86"/>
    </location>
</feature>
<evidence type="ECO:0000256" key="1">
    <source>
        <dbReference type="SAM" id="MobiDB-lite"/>
    </source>
</evidence>
<name>A0ABC8TGD6_9AQUA</name>
<proteinExistence type="predicted"/>
<dbReference type="Proteomes" id="UP001642360">
    <property type="component" value="Unassembled WGS sequence"/>
</dbReference>
<feature type="compositionally biased region" description="Basic and acidic residues" evidence="1">
    <location>
        <begin position="26"/>
        <end position="39"/>
    </location>
</feature>
<accession>A0ABC8TGD6</accession>
<gene>
    <name evidence="2" type="ORF">ILEXP_LOCUS37417</name>
</gene>
<evidence type="ECO:0000313" key="3">
    <source>
        <dbReference type="Proteomes" id="UP001642360"/>
    </source>
</evidence>
<sequence length="182" mass="20421">MQSLRDEDCYNLDDDDGENQSEEGDFERRQLKHEMKESRQMTWMEEEDRRHSVSNASGRSSQPSSSGIKHRSPRSYSVKEGASMPVSGLDPYMFPSKQKSIKGMFSSANLKKVGKAISKFFLFNVIPFNAADSGPYYQSMIDTIADAGPGIKGLTGYQIGSSYLEEEVQELDVYISSMKLIS</sequence>
<evidence type="ECO:0000313" key="2">
    <source>
        <dbReference type="EMBL" id="CAK9168086.1"/>
    </source>
</evidence>
<comment type="caution">
    <text evidence="2">The sequence shown here is derived from an EMBL/GenBank/DDBJ whole genome shotgun (WGS) entry which is preliminary data.</text>
</comment>
<organism evidence="2 3">
    <name type="scientific">Ilex paraguariensis</name>
    <name type="common">yerba mate</name>
    <dbReference type="NCBI Taxonomy" id="185542"/>
    <lineage>
        <taxon>Eukaryota</taxon>
        <taxon>Viridiplantae</taxon>
        <taxon>Streptophyta</taxon>
        <taxon>Embryophyta</taxon>
        <taxon>Tracheophyta</taxon>
        <taxon>Spermatophyta</taxon>
        <taxon>Magnoliopsida</taxon>
        <taxon>eudicotyledons</taxon>
        <taxon>Gunneridae</taxon>
        <taxon>Pentapetalae</taxon>
        <taxon>asterids</taxon>
        <taxon>campanulids</taxon>
        <taxon>Aquifoliales</taxon>
        <taxon>Aquifoliaceae</taxon>
        <taxon>Ilex</taxon>
    </lineage>
</organism>
<dbReference type="AlphaFoldDB" id="A0ABC8TGD6"/>
<protein>
    <submittedName>
        <fullName evidence="2">Uncharacterized protein</fullName>
    </submittedName>
</protein>
<reference evidence="2 3" key="1">
    <citation type="submission" date="2024-02" db="EMBL/GenBank/DDBJ databases">
        <authorList>
            <person name="Vignale AGUSTIN F."/>
            <person name="Sosa J E."/>
            <person name="Modenutti C."/>
        </authorList>
    </citation>
    <scope>NUCLEOTIDE SEQUENCE [LARGE SCALE GENOMIC DNA]</scope>
</reference>
<feature type="compositionally biased region" description="Low complexity" evidence="1">
    <location>
        <begin position="54"/>
        <end position="66"/>
    </location>
</feature>